<evidence type="ECO:0000256" key="5">
    <source>
        <dbReference type="SAM" id="MobiDB-lite"/>
    </source>
</evidence>
<comment type="caution">
    <text evidence="7">The sequence shown here is derived from an EMBL/GenBank/DDBJ whole genome shotgun (WGS) entry which is preliminary data.</text>
</comment>
<gene>
    <name evidence="7" type="ORF">ABDJ85_13415</name>
</gene>
<dbReference type="RefSeq" id="WP_347705289.1">
    <property type="nucleotide sequence ID" value="NZ_JBDPZD010000003.1"/>
</dbReference>
<accession>A0ABV0G400</accession>
<dbReference type="InterPro" id="IPR006260">
    <property type="entry name" value="TonB/TolA_C"/>
</dbReference>
<evidence type="ECO:0000313" key="8">
    <source>
        <dbReference type="Proteomes" id="UP001495147"/>
    </source>
</evidence>
<dbReference type="Pfam" id="PF03544">
    <property type="entry name" value="TonB_C"/>
    <property type="match status" value="1"/>
</dbReference>
<evidence type="ECO:0000313" key="7">
    <source>
        <dbReference type="EMBL" id="MEO3692472.1"/>
    </source>
</evidence>
<keyword evidence="2" id="KW-0812">Transmembrane</keyword>
<evidence type="ECO:0000256" key="4">
    <source>
        <dbReference type="ARBA" id="ARBA00023136"/>
    </source>
</evidence>
<dbReference type="InterPro" id="IPR037682">
    <property type="entry name" value="TonB_C"/>
</dbReference>
<dbReference type="NCBIfam" id="TIGR01352">
    <property type="entry name" value="tonB_Cterm"/>
    <property type="match status" value="1"/>
</dbReference>
<evidence type="ECO:0000259" key="6">
    <source>
        <dbReference type="PROSITE" id="PS52015"/>
    </source>
</evidence>
<evidence type="ECO:0000256" key="2">
    <source>
        <dbReference type="ARBA" id="ARBA00022692"/>
    </source>
</evidence>
<feature type="region of interest" description="Disordered" evidence="5">
    <location>
        <begin position="1"/>
        <end position="29"/>
    </location>
</feature>
<keyword evidence="8" id="KW-1185">Reference proteome</keyword>
<evidence type="ECO:0000256" key="3">
    <source>
        <dbReference type="ARBA" id="ARBA00022989"/>
    </source>
</evidence>
<dbReference type="PROSITE" id="PS52015">
    <property type="entry name" value="TONB_CTD"/>
    <property type="match status" value="1"/>
</dbReference>
<dbReference type="SUPFAM" id="SSF74653">
    <property type="entry name" value="TolA/TonB C-terminal domain"/>
    <property type="match status" value="1"/>
</dbReference>
<reference evidence="7 8" key="1">
    <citation type="submission" date="2024-05" db="EMBL/GenBank/DDBJ databases">
        <title>Roseateles sp. DJS-2-20 16S ribosomal RNA gene Genome sequencing and assembly.</title>
        <authorList>
            <person name="Woo H."/>
        </authorList>
    </citation>
    <scope>NUCLEOTIDE SEQUENCE [LARGE SCALE GENOMIC DNA]</scope>
    <source>
        <strain evidence="7 8">DJS-2-20</strain>
    </source>
</reference>
<organism evidence="7 8">
    <name type="scientific">Roseateles paludis</name>
    <dbReference type="NCBI Taxonomy" id="3145238"/>
    <lineage>
        <taxon>Bacteria</taxon>
        <taxon>Pseudomonadati</taxon>
        <taxon>Pseudomonadota</taxon>
        <taxon>Betaproteobacteria</taxon>
        <taxon>Burkholderiales</taxon>
        <taxon>Sphaerotilaceae</taxon>
        <taxon>Roseateles</taxon>
    </lineage>
</organism>
<name>A0ABV0G400_9BURK</name>
<feature type="compositionally biased region" description="Polar residues" evidence="5">
    <location>
        <begin position="11"/>
        <end position="26"/>
    </location>
</feature>
<evidence type="ECO:0000256" key="1">
    <source>
        <dbReference type="ARBA" id="ARBA00004167"/>
    </source>
</evidence>
<feature type="domain" description="TonB C-terminal" evidence="6">
    <location>
        <begin position="52"/>
        <end position="139"/>
    </location>
</feature>
<dbReference type="EMBL" id="JBDPZD010000003">
    <property type="protein sequence ID" value="MEO3692472.1"/>
    <property type="molecule type" value="Genomic_DNA"/>
</dbReference>
<dbReference type="Gene3D" id="3.30.2420.10">
    <property type="entry name" value="TonB"/>
    <property type="match status" value="1"/>
</dbReference>
<proteinExistence type="predicted"/>
<protein>
    <submittedName>
        <fullName evidence="7">Energy transducer TonB</fullName>
    </submittedName>
</protein>
<keyword evidence="3" id="KW-1133">Transmembrane helix</keyword>
<comment type="subcellular location">
    <subcellularLocation>
        <location evidence="1">Membrane</location>
        <topology evidence="1">Single-pass membrane protein</topology>
    </subcellularLocation>
</comment>
<sequence length="139" mass="14843">MTSARGIPGQASDNSLRAQTTASERSPQLPDTDVIMFLRTALVLALAVSASLAHAEAKVLKKVAPEFPDEAARRSISSGSVRAKLAIAGDGKVSNVQVVEAEPKRVFDQAAIDALNQWRFEGTGAQQSHEVKLIFKSED</sequence>
<dbReference type="Proteomes" id="UP001495147">
    <property type="component" value="Unassembled WGS sequence"/>
</dbReference>
<keyword evidence="4" id="KW-0472">Membrane</keyword>